<protein>
    <submittedName>
        <fullName evidence="2">Uncharacterized protein</fullName>
    </submittedName>
</protein>
<evidence type="ECO:0000313" key="3">
    <source>
        <dbReference type="Proteomes" id="UP000199820"/>
    </source>
</evidence>
<reference evidence="2 3" key="1">
    <citation type="submission" date="2016-10" db="EMBL/GenBank/DDBJ databases">
        <authorList>
            <person name="de Groot N.N."/>
        </authorList>
    </citation>
    <scope>NUCLEOTIDE SEQUENCE [LARGE SCALE GENOMIC DNA]</scope>
    <source>
        <strain evidence="2 3">KH1P1</strain>
    </source>
</reference>
<dbReference type="OrthoDB" id="1655031at2"/>
<dbReference type="AlphaFoldDB" id="A0A1I0GT15"/>
<accession>A0A1I0GT15</accession>
<keyword evidence="3" id="KW-1185">Reference proteome</keyword>
<organism evidence="2 3">
    <name type="scientific">[Clostridium] aminophilum</name>
    <dbReference type="NCBI Taxonomy" id="1526"/>
    <lineage>
        <taxon>Bacteria</taxon>
        <taxon>Bacillati</taxon>
        <taxon>Bacillota</taxon>
        <taxon>Clostridia</taxon>
        <taxon>Lachnospirales</taxon>
        <taxon>Lachnospiraceae</taxon>
    </lineage>
</organism>
<proteinExistence type="predicted"/>
<feature type="region of interest" description="Disordered" evidence="1">
    <location>
        <begin position="304"/>
        <end position="354"/>
    </location>
</feature>
<evidence type="ECO:0000313" key="2">
    <source>
        <dbReference type="EMBL" id="SET73486.1"/>
    </source>
</evidence>
<dbReference type="RefSeq" id="WP_074649968.1">
    <property type="nucleotide sequence ID" value="NZ_FOIL01000037.1"/>
</dbReference>
<name>A0A1I0GT15_9FIRM</name>
<dbReference type="Pfam" id="PF18941">
    <property type="entry name" value="DUF5688"/>
    <property type="match status" value="1"/>
</dbReference>
<dbReference type="InterPro" id="IPR043743">
    <property type="entry name" value="DUF5688"/>
</dbReference>
<gene>
    <name evidence="2" type="ORF">SAMN04487771_103712</name>
</gene>
<dbReference type="Proteomes" id="UP000199820">
    <property type="component" value="Unassembled WGS sequence"/>
</dbReference>
<evidence type="ECO:0000256" key="1">
    <source>
        <dbReference type="SAM" id="MobiDB-lite"/>
    </source>
</evidence>
<sequence>MNSEELKDRVKDDLGQMLEAHGIKADISEHHVEKLNASYEALSITPEGSRIGVNANLSAICDAIEDGQSYSEVVARAADSIIAGIENTPEINVEDLTNYDEMKTKLAMEVVSADRNADMLQNVPHEQMEDIAVVYRLILGQDSEGRSSVLVTNDLMEQFGVTHDQLREDALVNAPEIRPSEIRGMSVVMTEMMGPGMIPEIDPADEQMFVAGVSDNIHGAGVIAYPNFFEDAAEKLGGDFYVLPSSIHEVLLVRDNGEMTAKDLEAMVREVNATQVAPEEQLTDHVYHYDSKEHVFEMADKFEERQAERDADERDSDKGSLLDDLKAKKEEVAKEAPEKHAKDAVKKSRGGEAL</sequence>
<dbReference type="EMBL" id="FOIL01000037">
    <property type="protein sequence ID" value="SET73486.1"/>
    <property type="molecule type" value="Genomic_DNA"/>
</dbReference>